<evidence type="ECO:0000256" key="10">
    <source>
        <dbReference type="ARBA" id="ARBA00033093"/>
    </source>
</evidence>
<dbReference type="Pfam" id="PF02769">
    <property type="entry name" value="AIRS_C"/>
    <property type="match status" value="1"/>
</dbReference>
<dbReference type="Gene3D" id="3.90.650.10">
    <property type="entry name" value="PurM-like C-terminal domain"/>
    <property type="match status" value="1"/>
</dbReference>
<dbReference type="Gene3D" id="3.30.1330.10">
    <property type="entry name" value="PurM-like, N-terminal domain"/>
    <property type="match status" value="1"/>
</dbReference>
<reference evidence="14 15" key="1">
    <citation type="journal article" date="2016" name="Nat. Commun.">
        <title>Thousands of microbial genomes shed light on interconnected biogeochemical processes in an aquifer system.</title>
        <authorList>
            <person name="Anantharaman K."/>
            <person name="Brown C.T."/>
            <person name="Hug L.A."/>
            <person name="Sharon I."/>
            <person name="Castelle C.J."/>
            <person name="Probst A.J."/>
            <person name="Thomas B.C."/>
            <person name="Singh A."/>
            <person name="Wilkins M.J."/>
            <person name="Karaoz U."/>
            <person name="Brodie E.L."/>
            <person name="Williams K.H."/>
            <person name="Hubbard S.S."/>
            <person name="Banfield J.F."/>
        </authorList>
    </citation>
    <scope>NUCLEOTIDE SEQUENCE [LARGE SCALE GENOMIC DNA]</scope>
</reference>
<dbReference type="PANTHER" id="PTHR10520">
    <property type="entry name" value="TRIFUNCTIONAL PURINE BIOSYNTHETIC PROTEIN ADENOSINE-3-RELATED"/>
    <property type="match status" value="1"/>
</dbReference>
<proteinExistence type="inferred from homology"/>
<organism evidence="14 15">
    <name type="scientific">Candidatus Sungbacteria bacterium RIFCSPHIGHO2_01_FULL_50_25</name>
    <dbReference type="NCBI Taxonomy" id="1802265"/>
    <lineage>
        <taxon>Bacteria</taxon>
        <taxon>Candidatus Sungiibacteriota</taxon>
    </lineage>
</organism>
<name>A0A1G2KBQ2_9BACT</name>
<evidence type="ECO:0000256" key="2">
    <source>
        <dbReference type="ARBA" id="ARBA00010280"/>
    </source>
</evidence>
<keyword evidence="6" id="KW-0547">Nucleotide-binding</keyword>
<dbReference type="GO" id="GO:0005829">
    <property type="term" value="C:cytosol"/>
    <property type="evidence" value="ECO:0007669"/>
    <property type="project" value="TreeGrafter"/>
</dbReference>
<evidence type="ECO:0000259" key="13">
    <source>
        <dbReference type="Pfam" id="PF02769"/>
    </source>
</evidence>
<dbReference type="SUPFAM" id="SSF55326">
    <property type="entry name" value="PurM N-terminal domain-like"/>
    <property type="match status" value="1"/>
</dbReference>
<evidence type="ECO:0000313" key="15">
    <source>
        <dbReference type="Proteomes" id="UP000178574"/>
    </source>
</evidence>
<evidence type="ECO:0000256" key="5">
    <source>
        <dbReference type="ARBA" id="ARBA00022598"/>
    </source>
</evidence>
<dbReference type="GO" id="GO:0046084">
    <property type="term" value="P:adenine biosynthetic process"/>
    <property type="evidence" value="ECO:0007669"/>
    <property type="project" value="TreeGrafter"/>
</dbReference>
<sequence length="384" mass="42509">MARQKTAYERLVDYSVMDPFKVEAQEAGKETARALRRSGYREVSWSRGESCYLMASKDGHIFGHVEEGLGTKNRVVELHRPLQPKGYAAIAQDTVAMITNDMATLGVQPLSVLMHCAVGSSTWFLDHESARALIQGWKDACLAIAASWGGGETPTLRDVVSPCSMVLSGSAFGEVIDPKRVMSPFKIRAGDAIILFASSGIHANGLTLAREIADAYQVGYDALISSIDELYSFKRYGEELVRPTVLYSPIIQCCLKAGIPLHYGVHISGHGWAKLMRSPKSLTYVIERVPGIPELFTFIQRMSARVNLNKEMMSDKEMYKTFNMGAGFAVYVAKRWTGRVIGIAAKHGIDAFEAGYVTESQRNDRRVKIKSKNIEFGPEDLKVR</sequence>
<evidence type="ECO:0000256" key="7">
    <source>
        <dbReference type="ARBA" id="ARBA00022840"/>
    </source>
</evidence>
<protein>
    <recommendedName>
        <fullName evidence="4">Phosphoribosylformylglycinamidine cyclo-ligase</fullName>
        <ecNumber evidence="3">6.3.3.1</ecNumber>
    </recommendedName>
    <alternativeName>
        <fullName evidence="9">AIR synthase</fullName>
    </alternativeName>
    <alternativeName>
        <fullName evidence="10">AIRS</fullName>
    </alternativeName>
    <alternativeName>
        <fullName evidence="8">Phosphoribosyl-aminoimidazole synthetase</fullName>
    </alternativeName>
</protein>
<evidence type="ECO:0000256" key="1">
    <source>
        <dbReference type="ARBA" id="ARBA00004686"/>
    </source>
</evidence>
<evidence type="ECO:0000256" key="11">
    <source>
        <dbReference type="ARBA" id="ARBA00049057"/>
    </source>
</evidence>
<dbReference type="Proteomes" id="UP000178574">
    <property type="component" value="Unassembled WGS sequence"/>
</dbReference>
<comment type="pathway">
    <text evidence="1">Purine metabolism; IMP biosynthesis via de novo pathway; 5-amino-1-(5-phospho-D-ribosyl)imidazole from N(2)-formyl-N(1)-(5-phospho-D-ribosyl)glycinamide: step 2/2.</text>
</comment>
<evidence type="ECO:0000259" key="12">
    <source>
        <dbReference type="Pfam" id="PF00586"/>
    </source>
</evidence>
<dbReference type="InterPro" id="IPR010918">
    <property type="entry name" value="PurM-like_C_dom"/>
</dbReference>
<comment type="catalytic activity">
    <reaction evidence="11">
        <text>2-formamido-N(1)-(5-O-phospho-beta-D-ribosyl)acetamidine + ATP = 5-amino-1-(5-phospho-beta-D-ribosyl)imidazole + ADP + phosphate + H(+)</text>
        <dbReference type="Rhea" id="RHEA:23032"/>
        <dbReference type="ChEBI" id="CHEBI:15378"/>
        <dbReference type="ChEBI" id="CHEBI:30616"/>
        <dbReference type="ChEBI" id="CHEBI:43474"/>
        <dbReference type="ChEBI" id="CHEBI:137981"/>
        <dbReference type="ChEBI" id="CHEBI:147287"/>
        <dbReference type="ChEBI" id="CHEBI:456216"/>
        <dbReference type="EC" id="6.3.3.1"/>
    </reaction>
</comment>
<evidence type="ECO:0000256" key="4">
    <source>
        <dbReference type="ARBA" id="ARBA00020367"/>
    </source>
</evidence>
<feature type="domain" description="PurM-like N-terminal" evidence="12">
    <location>
        <begin position="88"/>
        <end position="175"/>
    </location>
</feature>
<dbReference type="PANTHER" id="PTHR10520:SF12">
    <property type="entry name" value="TRIFUNCTIONAL PURINE BIOSYNTHETIC PROTEIN ADENOSINE-3"/>
    <property type="match status" value="1"/>
</dbReference>
<dbReference type="GO" id="GO:0006189">
    <property type="term" value="P:'de novo' IMP biosynthetic process"/>
    <property type="evidence" value="ECO:0007669"/>
    <property type="project" value="UniProtKB-UniPathway"/>
</dbReference>
<dbReference type="GO" id="GO:0004637">
    <property type="term" value="F:phosphoribosylamine-glycine ligase activity"/>
    <property type="evidence" value="ECO:0007669"/>
    <property type="project" value="TreeGrafter"/>
</dbReference>
<dbReference type="GO" id="GO:0005524">
    <property type="term" value="F:ATP binding"/>
    <property type="evidence" value="ECO:0007669"/>
    <property type="project" value="UniProtKB-KW"/>
</dbReference>
<dbReference type="InterPro" id="IPR036921">
    <property type="entry name" value="PurM-like_N_sf"/>
</dbReference>
<evidence type="ECO:0000256" key="6">
    <source>
        <dbReference type="ARBA" id="ARBA00022741"/>
    </source>
</evidence>
<evidence type="ECO:0000256" key="3">
    <source>
        <dbReference type="ARBA" id="ARBA00013047"/>
    </source>
</evidence>
<dbReference type="EMBL" id="MHQD01000005">
    <property type="protein sequence ID" value="OGZ96866.1"/>
    <property type="molecule type" value="Genomic_DNA"/>
</dbReference>
<keyword evidence="5" id="KW-0436">Ligase</keyword>
<dbReference type="AlphaFoldDB" id="A0A1G2KBQ2"/>
<comment type="similarity">
    <text evidence="2">Belongs to the AIR synthase family.</text>
</comment>
<dbReference type="InterPro" id="IPR004733">
    <property type="entry name" value="PurM_cligase"/>
</dbReference>
<dbReference type="SUPFAM" id="SSF56042">
    <property type="entry name" value="PurM C-terminal domain-like"/>
    <property type="match status" value="1"/>
</dbReference>
<dbReference type="EC" id="6.3.3.1" evidence="3"/>
<feature type="domain" description="PurM-like C-terminal" evidence="13">
    <location>
        <begin position="188"/>
        <end position="367"/>
    </location>
</feature>
<dbReference type="GO" id="GO:0004641">
    <property type="term" value="F:phosphoribosylformylglycinamidine cyclo-ligase activity"/>
    <property type="evidence" value="ECO:0007669"/>
    <property type="project" value="UniProtKB-EC"/>
</dbReference>
<evidence type="ECO:0000313" key="14">
    <source>
        <dbReference type="EMBL" id="OGZ96866.1"/>
    </source>
</evidence>
<gene>
    <name evidence="14" type="ORF">A2847_00810</name>
</gene>
<comment type="caution">
    <text evidence="14">The sequence shown here is derived from an EMBL/GenBank/DDBJ whole genome shotgun (WGS) entry which is preliminary data.</text>
</comment>
<keyword evidence="7" id="KW-0067">ATP-binding</keyword>
<evidence type="ECO:0000256" key="8">
    <source>
        <dbReference type="ARBA" id="ARBA00031908"/>
    </source>
</evidence>
<dbReference type="InterPro" id="IPR016188">
    <property type="entry name" value="PurM-like_N"/>
</dbReference>
<dbReference type="Pfam" id="PF00586">
    <property type="entry name" value="AIRS"/>
    <property type="match status" value="1"/>
</dbReference>
<evidence type="ECO:0000256" key="9">
    <source>
        <dbReference type="ARBA" id="ARBA00032931"/>
    </source>
</evidence>
<accession>A0A1G2KBQ2</accession>
<dbReference type="UniPathway" id="UPA00074">
    <property type="reaction ID" value="UER00129"/>
</dbReference>
<dbReference type="InterPro" id="IPR036676">
    <property type="entry name" value="PurM-like_C_sf"/>
</dbReference>